<reference evidence="4" key="1">
    <citation type="submission" date="2025-08" db="UniProtKB">
        <authorList>
            <consortium name="RefSeq"/>
        </authorList>
    </citation>
    <scope>IDENTIFICATION</scope>
</reference>
<dbReference type="Proteomes" id="UP000695023">
    <property type="component" value="Unplaced"/>
</dbReference>
<dbReference type="Pfam" id="PF04360">
    <property type="entry name" value="Serglycin"/>
    <property type="match status" value="1"/>
</dbReference>
<sequence>MKLILLLLISCLALHSTKGAPRTAVYKFMRCNPDGDQANCVTQQSPEMEWSPDLPSKLPASAAEYLEAEPVEDENSPMEEDDEEEQEYEEEAEEEESKLSESPGIFLGEEGSGGYEGSAAEGPYMADKSNLGETGSGMLWKESEDMSDLRRLFASRRTSDEVKPDERDYKEDHLLQL</sequence>
<feature type="chain" id="PRO_5041243068" evidence="2">
    <location>
        <begin position="20"/>
        <end position="177"/>
    </location>
</feature>
<organism evidence="3 4">
    <name type="scientific">Pundamilia nyererei</name>
    <dbReference type="NCBI Taxonomy" id="303518"/>
    <lineage>
        <taxon>Eukaryota</taxon>
        <taxon>Metazoa</taxon>
        <taxon>Chordata</taxon>
        <taxon>Craniata</taxon>
        <taxon>Vertebrata</taxon>
        <taxon>Euteleostomi</taxon>
        <taxon>Actinopterygii</taxon>
        <taxon>Neopterygii</taxon>
        <taxon>Teleostei</taxon>
        <taxon>Neoteleostei</taxon>
        <taxon>Acanthomorphata</taxon>
        <taxon>Ovalentaria</taxon>
        <taxon>Cichlomorphae</taxon>
        <taxon>Cichliformes</taxon>
        <taxon>Cichlidae</taxon>
        <taxon>African cichlids</taxon>
        <taxon>Pseudocrenilabrinae</taxon>
        <taxon>Haplochromini</taxon>
        <taxon>Pundamilia</taxon>
    </lineage>
</organism>
<evidence type="ECO:0000313" key="3">
    <source>
        <dbReference type="Proteomes" id="UP000695023"/>
    </source>
</evidence>
<name>A0A9Y6M998_9CICH</name>
<dbReference type="RefSeq" id="XP_013766362.1">
    <property type="nucleotide sequence ID" value="XM_013910908.1"/>
</dbReference>
<feature type="region of interest" description="Disordered" evidence="1">
    <location>
        <begin position="43"/>
        <end position="177"/>
    </location>
</feature>
<feature type="compositionally biased region" description="Basic and acidic residues" evidence="1">
    <location>
        <begin position="141"/>
        <end position="177"/>
    </location>
</feature>
<dbReference type="GeneID" id="102205065"/>
<dbReference type="InterPro" id="IPR007455">
    <property type="entry name" value="Serglycin"/>
</dbReference>
<dbReference type="AlphaFoldDB" id="A0A9Y6M998"/>
<dbReference type="CTD" id="5552"/>
<protein>
    <submittedName>
        <fullName evidence="4">Serglycin isoform X1</fullName>
    </submittedName>
</protein>
<evidence type="ECO:0000256" key="1">
    <source>
        <dbReference type="SAM" id="MobiDB-lite"/>
    </source>
</evidence>
<feature type="compositionally biased region" description="Acidic residues" evidence="1">
    <location>
        <begin position="66"/>
        <end position="96"/>
    </location>
</feature>
<feature type="signal peptide" evidence="2">
    <location>
        <begin position="1"/>
        <end position="19"/>
    </location>
</feature>
<keyword evidence="3" id="KW-1185">Reference proteome</keyword>
<proteinExistence type="predicted"/>
<evidence type="ECO:0000313" key="4">
    <source>
        <dbReference type="RefSeq" id="XP_013766362.1"/>
    </source>
</evidence>
<evidence type="ECO:0000256" key="2">
    <source>
        <dbReference type="SAM" id="SignalP"/>
    </source>
</evidence>
<gene>
    <name evidence="4" type="primary">srgn</name>
</gene>
<keyword evidence="2" id="KW-0732">Signal</keyword>
<accession>A0A9Y6M998</accession>